<evidence type="ECO:0000256" key="3">
    <source>
        <dbReference type="SAM" id="MobiDB-lite"/>
    </source>
</evidence>
<evidence type="ECO:0000256" key="1">
    <source>
        <dbReference type="ARBA" id="ARBA00007169"/>
    </source>
</evidence>
<dbReference type="GO" id="GO:0008610">
    <property type="term" value="P:lipid biosynthetic process"/>
    <property type="evidence" value="ECO:0007669"/>
    <property type="project" value="TreeGrafter"/>
</dbReference>
<comment type="similarity">
    <text evidence="1">Belongs to the thioesterase family.</text>
</comment>
<accession>A0A516R2W7</accession>
<dbReference type="InterPro" id="IPR001031">
    <property type="entry name" value="Thioesterase"/>
</dbReference>
<proteinExistence type="inferred from homology"/>
<dbReference type="Pfam" id="PF00975">
    <property type="entry name" value="Thioesterase"/>
    <property type="match status" value="1"/>
</dbReference>
<feature type="region of interest" description="Disordered" evidence="3">
    <location>
        <begin position="14"/>
        <end position="57"/>
    </location>
</feature>
<dbReference type="InterPro" id="IPR012223">
    <property type="entry name" value="TEII"/>
</dbReference>
<dbReference type="PANTHER" id="PTHR11487">
    <property type="entry name" value="THIOESTERASE"/>
    <property type="match status" value="1"/>
</dbReference>
<name>A0A516R2W7_STRST</name>
<dbReference type="GO" id="GO:0016787">
    <property type="term" value="F:hydrolase activity"/>
    <property type="evidence" value="ECO:0007669"/>
    <property type="project" value="UniProtKB-KW"/>
</dbReference>
<dbReference type="SMART" id="SM00824">
    <property type="entry name" value="PKS_TE"/>
    <property type="match status" value="1"/>
</dbReference>
<evidence type="ECO:0000313" key="5">
    <source>
        <dbReference type="EMBL" id="QDQ09994.1"/>
    </source>
</evidence>
<dbReference type="InterPro" id="IPR020802">
    <property type="entry name" value="TesA-like"/>
</dbReference>
<dbReference type="Proteomes" id="UP000316806">
    <property type="component" value="Chromosome"/>
</dbReference>
<organism evidence="5 6">
    <name type="scientific">Streptomyces spectabilis</name>
    <dbReference type="NCBI Taxonomy" id="68270"/>
    <lineage>
        <taxon>Bacteria</taxon>
        <taxon>Bacillati</taxon>
        <taxon>Actinomycetota</taxon>
        <taxon>Actinomycetes</taxon>
        <taxon>Kitasatosporales</taxon>
        <taxon>Streptomycetaceae</taxon>
        <taxon>Streptomyces</taxon>
    </lineage>
</organism>
<gene>
    <name evidence="5" type="ORF">FH965_05010</name>
</gene>
<dbReference type="PANTHER" id="PTHR11487:SF0">
    <property type="entry name" value="S-ACYL FATTY ACID SYNTHASE THIOESTERASE, MEDIUM CHAIN"/>
    <property type="match status" value="1"/>
</dbReference>
<evidence type="ECO:0000313" key="6">
    <source>
        <dbReference type="Proteomes" id="UP000316806"/>
    </source>
</evidence>
<evidence type="ECO:0000256" key="2">
    <source>
        <dbReference type="ARBA" id="ARBA00022801"/>
    </source>
</evidence>
<dbReference type="InterPro" id="IPR029058">
    <property type="entry name" value="AB_hydrolase_fold"/>
</dbReference>
<dbReference type="EMBL" id="CP040916">
    <property type="protein sequence ID" value="QDQ09994.1"/>
    <property type="molecule type" value="Genomic_DNA"/>
</dbReference>
<evidence type="ECO:0000259" key="4">
    <source>
        <dbReference type="SMART" id="SM00824"/>
    </source>
</evidence>
<dbReference type="Gene3D" id="3.40.50.1820">
    <property type="entry name" value="alpha/beta hydrolase"/>
    <property type="match status" value="1"/>
</dbReference>
<dbReference type="AlphaFoldDB" id="A0A516R2W7"/>
<keyword evidence="2" id="KW-0378">Hydrolase</keyword>
<feature type="domain" description="Thioesterase TesA-like" evidence="4">
    <location>
        <begin position="72"/>
        <end position="295"/>
    </location>
</feature>
<reference evidence="5 6" key="1">
    <citation type="journal article" date="2019" name="J. Ind. Microbiol. Biotechnol.">
        <title>The complete genomic sequence of Streptomyces spectabilis NRRL-2792 and identification of secondary metabolite biosynthetic gene clusters.</title>
        <authorList>
            <person name="Sinha A."/>
            <person name="Phillips-Salemka S."/>
            <person name="Niraula T.A."/>
            <person name="Short K.A."/>
            <person name="Niraula N.P."/>
        </authorList>
    </citation>
    <scope>NUCLEOTIDE SEQUENCE [LARGE SCALE GENOMIC DNA]</scope>
    <source>
        <strain evidence="5 6">NRRL 2792</strain>
    </source>
</reference>
<feature type="compositionally biased region" description="Basic residues" evidence="3">
    <location>
        <begin position="20"/>
        <end position="30"/>
    </location>
</feature>
<protein>
    <submittedName>
        <fullName evidence="5">Thioesterase</fullName>
    </submittedName>
</protein>
<sequence>MTVSTLPVARAPLAWAATAPRRRRPSRRPSHGGGEQNAMDEPTGPTEPTGSNRHRRWVTGRLAAGEPRVRLLCFPQAGGAAGAFSVWRPHLPAGVELAPVELPGRGTRRAEPLPDDLGALVGALLEALDDEFKRPYALFGHSFGGLVAYELALRIGQYGIAPPRAVLVSGARAPHATARAEPVHERDDAGLLEWLRGTGGMPASLLRQTGYVRSVLAAVRADLTLGVAHRRAEPLPLACPLHVFGGTADPVVPPAELQDWRAYATSAVPVTLYPGDHFYLYADPARLLADIAAVTGPGRSGFSR</sequence>
<dbReference type="SUPFAM" id="SSF53474">
    <property type="entry name" value="alpha/beta-Hydrolases"/>
    <property type="match status" value="1"/>
</dbReference>